<evidence type="ECO:0000313" key="3">
    <source>
        <dbReference type="Proteomes" id="UP000680279"/>
    </source>
</evidence>
<reference evidence="2 3" key="1">
    <citation type="submission" date="2021-03" db="EMBL/GenBank/DDBJ databases">
        <title>Antimicrobial resistance genes in bacteria isolated from Japanese honey, and their potential for conferring macrolide and lincosamide resistance in the American foulbrood pathogen Paenibacillus larvae.</title>
        <authorList>
            <person name="Okamoto M."/>
            <person name="Kumagai M."/>
            <person name="Kanamori H."/>
            <person name="Takamatsu D."/>
        </authorList>
    </citation>
    <scope>NUCLEOTIDE SEQUENCE [LARGE SCALE GENOMIC DNA]</scope>
    <source>
        <strain evidence="2 3">J1TS3</strain>
    </source>
</reference>
<protein>
    <submittedName>
        <fullName evidence="2">Uncharacterized protein</fullName>
    </submittedName>
</protein>
<sequence>MNEINLIKYVKRTEYLKAILIKLVLSISAAFLFDKTLDNGLPNIFSMIFTLYFAFTIYHIGLRLSGNYIIAFILCILFACLIVFVNDLHGTGKISDFWSDFFFLFIVIAPFLYDLYIFIYVLCMKIKSLK</sequence>
<keyword evidence="3" id="KW-1185">Reference proteome</keyword>
<dbReference type="Proteomes" id="UP000680279">
    <property type="component" value="Unassembled WGS sequence"/>
</dbReference>
<keyword evidence="1" id="KW-0472">Membrane</keyword>
<feature type="transmembrane region" description="Helical" evidence="1">
    <location>
        <begin position="101"/>
        <end position="123"/>
    </location>
</feature>
<name>A0ABQ4KEM8_9BACI</name>
<dbReference type="EMBL" id="BOQT01000030">
    <property type="protein sequence ID" value="GIN23323.1"/>
    <property type="molecule type" value="Genomic_DNA"/>
</dbReference>
<dbReference type="RefSeq" id="WP_018708152.1">
    <property type="nucleotide sequence ID" value="NZ_BOQT01000030.1"/>
</dbReference>
<feature type="transmembrane region" description="Helical" evidence="1">
    <location>
        <begin position="15"/>
        <end position="32"/>
    </location>
</feature>
<gene>
    <name evidence="2" type="ORF">J1TS3_44570</name>
</gene>
<accession>A0ABQ4KEM8</accession>
<comment type="caution">
    <text evidence="2">The sequence shown here is derived from an EMBL/GenBank/DDBJ whole genome shotgun (WGS) entry which is preliminary data.</text>
</comment>
<feature type="transmembrane region" description="Helical" evidence="1">
    <location>
        <begin position="68"/>
        <end position="89"/>
    </location>
</feature>
<keyword evidence="1" id="KW-1133">Transmembrane helix</keyword>
<evidence type="ECO:0000313" key="2">
    <source>
        <dbReference type="EMBL" id="GIN23323.1"/>
    </source>
</evidence>
<keyword evidence="1" id="KW-0812">Transmembrane</keyword>
<organism evidence="2 3">
    <name type="scientific">Siminovitchia fordii</name>
    <dbReference type="NCBI Taxonomy" id="254759"/>
    <lineage>
        <taxon>Bacteria</taxon>
        <taxon>Bacillati</taxon>
        <taxon>Bacillota</taxon>
        <taxon>Bacilli</taxon>
        <taxon>Bacillales</taxon>
        <taxon>Bacillaceae</taxon>
        <taxon>Siminovitchia</taxon>
    </lineage>
</organism>
<evidence type="ECO:0000256" key="1">
    <source>
        <dbReference type="SAM" id="Phobius"/>
    </source>
</evidence>
<feature type="transmembrane region" description="Helical" evidence="1">
    <location>
        <begin position="44"/>
        <end position="61"/>
    </location>
</feature>
<proteinExistence type="predicted"/>